<keyword evidence="3" id="KW-1003">Cell membrane</keyword>
<dbReference type="InterPro" id="IPR024961">
    <property type="entry name" value="T2SS_GspC_N"/>
</dbReference>
<keyword evidence="2" id="KW-0813">Transport</keyword>
<dbReference type="Gene3D" id="2.30.30.830">
    <property type="match status" value="1"/>
</dbReference>
<keyword evidence="7" id="KW-1133">Transmembrane helix</keyword>
<keyword evidence="8" id="KW-0472">Membrane</keyword>
<evidence type="ECO:0000256" key="6">
    <source>
        <dbReference type="ARBA" id="ARBA00022927"/>
    </source>
</evidence>
<gene>
    <name evidence="10" type="ORF">HF257_04960</name>
</gene>
<dbReference type="GO" id="GO:0015031">
    <property type="term" value="P:protein transport"/>
    <property type="evidence" value="ECO:0007669"/>
    <property type="project" value="UniProtKB-KW"/>
</dbReference>
<evidence type="ECO:0000256" key="8">
    <source>
        <dbReference type="ARBA" id="ARBA00023136"/>
    </source>
</evidence>
<evidence type="ECO:0000256" key="4">
    <source>
        <dbReference type="ARBA" id="ARBA00022519"/>
    </source>
</evidence>
<organism evidence="10 11">
    <name type="scientific">Pseudomonas cremoris</name>
    <dbReference type="NCBI Taxonomy" id="2724178"/>
    <lineage>
        <taxon>Bacteria</taxon>
        <taxon>Pseudomonadati</taxon>
        <taxon>Pseudomonadota</taxon>
        <taxon>Gammaproteobacteria</taxon>
        <taxon>Pseudomonadales</taxon>
        <taxon>Pseudomonadaceae</taxon>
        <taxon>Pseudomonas</taxon>
    </lineage>
</organism>
<evidence type="ECO:0000313" key="10">
    <source>
        <dbReference type="EMBL" id="MBC2405343.1"/>
    </source>
</evidence>
<evidence type="ECO:0000256" key="2">
    <source>
        <dbReference type="ARBA" id="ARBA00022448"/>
    </source>
</evidence>
<evidence type="ECO:0000256" key="3">
    <source>
        <dbReference type="ARBA" id="ARBA00022475"/>
    </source>
</evidence>
<dbReference type="EMBL" id="JAAXCY010000002">
    <property type="protein sequence ID" value="MBC2405343.1"/>
    <property type="molecule type" value="Genomic_DNA"/>
</dbReference>
<evidence type="ECO:0000256" key="7">
    <source>
        <dbReference type="ARBA" id="ARBA00022989"/>
    </source>
</evidence>
<keyword evidence="5" id="KW-0812">Transmembrane</keyword>
<accession>A0A7X1AIU7</accession>
<dbReference type="Pfam" id="PF11356">
    <property type="entry name" value="T2SSC"/>
    <property type="match status" value="1"/>
</dbReference>
<comment type="subcellular location">
    <subcellularLocation>
        <location evidence="1">Cell inner membrane</location>
    </subcellularLocation>
</comment>
<sequence length="167" mass="18277">MTLRMSWVRVLFLALPLGYGLMLAWQERVFRQGLQAPLPTPVPTVPIAVPAPLNTLAVATVLGFSSPGARVSSAEPLTLLATVVGTGESRALLAGPAGERFYRAGERLSASSVLRRIEPAHVVLWRQGREELLMLRPAGERFLQVVDAHRKEARSLHLKPTAEQSRK</sequence>
<proteinExistence type="predicted"/>
<evidence type="ECO:0000259" key="9">
    <source>
        <dbReference type="Pfam" id="PF11356"/>
    </source>
</evidence>
<keyword evidence="4" id="KW-0997">Cell inner membrane</keyword>
<evidence type="ECO:0000256" key="1">
    <source>
        <dbReference type="ARBA" id="ARBA00004533"/>
    </source>
</evidence>
<evidence type="ECO:0000313" key="11">
    <source>
        <dbReference type="Proteomes" id="UP000520513"/>
    </source>
</evidence>
<comment type="caution">
    <text evidence="10">The sequence shown here is derived from an EMBL/GenBank/DDBJ whole genome shotgun (WGS) entry which is preliminary data.</text>
</comment>
<dbReference type="GO" id="GO:0005886">
    <property type="term" value="C:plasma membrane"/>
    <property type="evidence" value="ECO:0007669"/>
    <property type="project" value="UniProtKB-SubCell"/>
</dbReference>
<dbReference type="RefSeq" id="WP_185712022.1">
    <property type="nucleotide sequence ID" value="NZ_JAAXCY010000002.1"/>
</dbReference>
<evidence type="ECO:0000256" key="5">
    <source>
        <dbReference type="ARBA" id="ARBA00022692"/>
    </source>
</evidence>
<name>A0A7X1AIU7_9PSED</name>
<reference evidence="10 11" key="1">
    <citation type="submission" date="2020-04" db="EMBL/GenBank/DDBJ databases">
        <title>Pseudomonas crami sp. nov., a novel proteolytic bacterial species isolated from cream.</title>
        <authorList>
            <person name="Hofmann K."/>
            <person name="Woller A."/>
            <person name="Huptas C."/>
            <person name="Wenning M."/>
            <person name="Scherer S."/>
            <person name="Doll E.V."/>
        </authorList>
    </citation>
    <scope>NUCLEOTIDE SEQUENCE [LARGE SCALE GENOMIC DNA]</scope>
    <source>
        <strain evidence="10 11">WS 5106</strain>
    </source>
</reference>
<dbReference type="AlphaFoldDB" id="A0A7X1AIU7"/>
<feature type="domain" description="Type II secretion system protein GspC N-terminal" evidence="9">
    <location>
        <begin position="76"/>
        <end position="135"/>
    </location>
</feature>
<dbReference type="Proteomes" id="UP000520513">
    <property type="component" value="Unassembled WGS sequence"/>
</dbReference>
<keyword evidence="6" id="KW-0653">Protein transport</keyword>
<protein>
    <recommendedName>
        <fullName evidence="9">Type II secretion system protein GspC N-terminal domain-containing protein</fullName>
    </recommendedName>
</protein>